<gene>
    <name evidence="3" type="ORF">GCM10010170_096860</name>
</gene>
<evidence type="ECO:0000313" key="4">
    <source>
        <dbReference type="Proteomes" id="UP001501444"/>
    </source>
</evidence>
<keyword evidence="4" id="KW-1185">Reference proteome</keyword>
<dbReference type="EMBL" id="BAAARV010000102">
    <property type="protein sequence ID" value="GAA2386443.1"/>
    <property type="molecule type" value="Genomic_DNA"/>
</dbReference>
<dbReference type="Pfam" id="PF00067">
    <property type="entry name" value="p450"/>
    <property type="match status" value="1"/>
</dbReference>
<evidence type="ECO:0000256" key="1">
    <source>
        <dbReference type="ARBA" id="ARBA00010617"/>
    </source>
</evidence>
<sequence>MQTAIALRELFSAEGRRDPYPFYAGLHQVGQAAPLDPVVDRYSVVVHGYEAIEKLTRDPVFKMLDAAYLDRLDGRDEPLWRRRRSLRVLQQTVFFLNPPDHARLRRPLAQAFTARRMARLEPAIVRLVDRRLDQLEEAGAGGRTVDFMKLFAYPVPSDVIGELVGVPEEDRPWFPPRSEPFSLVLEPGPQNWRYLQAGDAAAAELAAYFARLVETRRSAPRDDLTSTLLEQRASGAAEFSDEELVSNLIGVYNAGFLTSVHSIGNGLILLMERPAHRAELRDKPEVAPAYVEEILRYKTPVQFGVRYATEDTEVMGVPVPEGGEALVLLGAANRDPRRFSDPDVFDPHRPDNHTMSFSVGPHYCLGAALSKLEIQLALPMVLRRFPRLALAGSPRTLDLMTFHGYQEIPVTLG</sequence>
<proteinExistence type="inferred from homology"/>
<keyword evidence="2" id="KW-0408">Iron</keyword>
<comment type="caution">
    <text evidence="3">The sequence shown here is derived from an EMBL/GenBank/DDBJ whole genome shotgun (WGS) entry which is preliminary data.</text>
</comment>
<accession>A0ABN3HRH6</accession>
<name>A0ABN3HRH6_9ACTN</name>
<dbReference type="PRINTS" id="PR00359">
    <property type="entry name" value="BP450"/>
</dbReference>
<dbReference type="SUPFAM" id="SSF48264">
    <property type="entry name" value="Cytochrome P450"/>
    <property type="match status" value="1"/>
</dbReference>
<dbReference type="Gene3D" id="1.10.630.10">
    <property type="entry name" value="Cytochrome P450"/>
    <property type="match status" value="1"/>
</dbReference>
<protein>
    <submittedName>
        <fullName evidence="3">Cytochrome P450</fullName>
    </submittedName>
</protein>
<keyword evidence="2" id="KW-0503">Monooxygenase</keyword>
<organism evidence="3 4">
    <name type="scientific">Dactylosporangium salmoneum</name>
    <dbReference type="NCBI Taxonomy" id="53361"/>
    <lineage>
        <taxon>Bacteria</taxon>
        <taxon>Bacillati</taxon>
        <taxon>Actinomycetota</taxon>
        <taxon>Actinomycetes</taxon>
        <taxon>Micromonosporales</taxon>
        <taxon>Micromonosporaceae</taxon>
        <taxon>Dactylosporangium</taxon>
    </lineage>
</organism>
<dbReference type="InterPro" id="IPR036396">
    <property type="entry name" value="Cyt_P450_sf"/>
</dbReference>
<dbReference type="InterPro" id="IPR002397">
    <property type="entry name" value="Cyt_P450_B"/>
</dbReference>
<dbReference type="InterPro" id="IPR001128">
    <property type="entry name" value="Cyt_P450"/>
</dbReference>
<comment type="similarity">
    <text evidence="1 2">Belongs to the cytochrome P450 family.</text>
</comment>
<keyword evidence="2" id="KW-0479">Metal-binding</keyword>
<reference evidence="3 4" key="1">
    <citation type="journal article" date="2019" name="Int. J. Syst. Evol. Microbiol.">
        <title>The Global Catalogue of Microorganisms (GCM) 10K type strain sequencing project: providing services to taxonomists for standard genome sequencing and annotation.</title>
        <authorList>
            <consortium name="The Broad Institute Genomics Platform"/>
            <consortium name="The Broad Institute Genome Sequencing Center for Infectious Disease"/>
            <person name="Wu L."/>
            <person name="Ma J."/>
        </authorList>
    </citation>
    <scope>NUCLEOTIDE SEQUENCE [LARGE SCALE GENOMIC DNA]</scope>
    <source>
        <strain evidence="3 4">JCM 3272</strain>
    </source>
</reference>
<keyword evidence="2" id="KW-0349">Heme</keyword>
<dbReference type="PANTHER" id="PTHR46696">
    <property type="entry name" value="P450, PUTATIVE (EUROFUNG)-RELATED"/>
    <property type="match status" value="1"/>
</dbReference>
<dbReference type="RefSeq" id="WP_344619496.1">
    <property type="nucleotide sequence ID" value="NZ_BAAARV010000102.1"/>
</dbReference>
<dbReference type="PANTHER" id="PTHR46696:SF1">
    <property type="entry name" value="CYTOCHROME P450 YJIB-RELATED"/>
    <property type="match status" value="1"/>
</dbReference>
<evidence type="ECO:0000313" key="3">
    <source>
        <dbReference type="EMBL" id="GAA2386443.1"/>
    </source>
</evidence>
<dbReference type="CDD" id="cd20625">
    <property type="entry name" value="CYP164-like"/>
    <property type="match status" value="1"/>
</dbReference>
<dbReference type="PROSITE" id="PS00086">
    <property type="entry name" value="CYTOCHROME_P450"/>
    <property type="match status" value="1"/>
</dbReference>
<dbReference type="InterPro" id="IPR017972">
    <property type="entry name" value="Cyt_P450_CS"/>
</dbReference>
<keyword evidence="2" id="KW-0560">Oxidoreductase</keyword>
<dbReference type="Proteomes" id="UP001501444">
    <property type="component" value="Unassembled WGS sequence"/>
</dbReference>
<evidence type="ECO:0000256" key="2">
    <source>
        <dbReference type="RuleBase" id="RU000461"/>
    </source>
</evidence>